<dbReference type="PeptideAtlas" id="Q21884"/>
<dbReference type="KEGG" id="cel:CELE_R09H10.5"/>
<evidence type="ECO:0000313" key="6">
    <source>
        <dbReference type="WormBase" id="R09H10.5"/>
    </source>
</evidence>
<feature type="signal peptide" evidence="2">
    <location>
        <begin position="1"/>
        <end position="20"/>
    </location>
</feature>
<dbReference type="SMART" id="SM00181">
    <property type="entry name" value="EGF"/>
    <property type="match status" value="4"/>
</dbReference>
<dbReference type="WormBase" id="R09H10.5">
    <property type="protein sequence ID" value="CE43445"/>
    <property type="gene ID" value="WBGene00011182"/>
</dbReference>
<dbReference type="AGR" id="WB:WBGene00011182"/>
<dbReference type="AlphaFoldDB" id="Q21884"/>
<sequence length="1621" mass="177114">MAPATKAIGLLLVIIGLAAGVQYEIRGNIDLINSYDIHPDYYNEKSFTEKLNKVSERFSQVVGPDFKEFFVHDYKIHGQDTAVFHARLTLVSSLTVSRQDIIDQIVATDDVQIYFLRKNEFEVQGDSVSRFRVVRADVSNCLHGGILLPNATCSCLPYYSGANCEVVTCRNNGIGSSGRCSCPPGLYSAHCEARTCVTKIDSVVDFSSQSLIIAINTRTSMAYDLSMIIENIPTLVTDYQSQGVILSSFIVTVYRYTKSVYFMETSAFTTSDAMIDYLHSVTIAPSSDDQPLLDAIANSQSTQPTMRPKSTVYVFADSENLLDPTPSTLLSSTNESMVIQQTLAWRNKIIFVLSQTTSSPIEPTGNHFDVLRRVATAAHGDILMIDKTEIVEVLTHLLFYTIGGQNTYVQYYNNVAKNIPVQSDTPTQTTYIMMTVENGESLPNIQDTNGNTLKPTSSGRRFAVYRVFQSSTTSVTITGDTIPLHNTRVWFTSMDDVLVSYSEDDTVDNNYAHTFNGYYQRPSLYSSFATTTSLSVSTANSVTSGVISAAVTATAKATSCIFQYQIANATSCTPGPYVHNVVVSASDGNKYRAVPGYCFTPDSHMAAPWSCLNNGTRSGISTCSCTANWGGLHCEVPKCVNGGSPDKFPNGGGHGNCICPFGVSGSFCEILTCSTTSPDTFQSYNRSFAVVVQNSLSANQALVRLNDGLRAMLNQGQSNDFEDFVLTTFKARTVNGASFPDVSSSKFSSASAFLNATNDIGIGYSYSPSGPQPGLFALETTMRSMDFDKSSIFFFTDSASSVVEASMNFSDIVQTAVERQIEISVVIIPPYGSTDFCTDIGTYEIYEILAQQTGGNFINFCQPYTTNGDPVFNFIASYGSTHHHTEVVAYYNVMDCSLFASRSFYISSATNDAYVVVYSPTIQNFTASVTNNGVSQSLVADSHSVPFFASYQIKISAGSSLQYVLQLSSNTKAQCFVRITERSQFSAYLGFSPDPSFDRFSRDLTYATHQQPVIHLSSTLQSDPSIDVTSYDNNNNIAFTSLFTKRTSGCKYEYIMNQEYTCQSAGDTFTMETTITTNEVTIMRTQRAYCSDLIGCINGGIMLGGNCQCVNGYTSLHCEVPTCQNGGSVVDFKCQCPSIYDGDSCQYTTCNTWNFVETHDPREYNFQQIVFVVEINTKNMILPNSYLLKNIQAFVDSTDDVNVPKQYTLVTFDDTNIKVVASSTRKDVFLAAFQKGITVSVNSPTKVRGLEAINTAYATLVDLPGIVYVFTATNSASNLDAVRQRYGVQVNMIWMGADLTPVNVNYYYAAIARQSNGRVLPVSPLQTQQILSALTPTVNENQLILDDAAKDCSAGVNFQFPVGSLATTLTLVATGTGVSVTVTDEKSNNVDLTNSTTFTDVNTLIRTISTSGHNAGTWSVTVKSTGSCYLQARVNSPLQIIPRFTNDQGDDFGSGTPRVGAGSTSASYITFRVMDSYNSDSHNFGSTILTVSSANTDPETPWETGIFTNATVLVRDPVNCASQFVTPLITWTSTYMKFVVRGKDSNNNDYQRTFFFNKSGNKADCMNSATVDTYGFCQCDANHFGNLCQLRKCTNGGVSAYGLCDCPNGYYGDYCEQYISA</sequence>
<gene>
    <name evidence="4" type="ORF">CELE_R09H10.5</name>
    <name evidence="4 6" type="ORF">R09H10.5</name>
</gene>
<keyword evidence="1" id="KW-0245">EGF-like domain</keyword>
<evidence type="ECO:0007829" key="7">
    <source>
        <dbReference type="PeptideAtlas" id="Q21884"/>
    </source>
</evidence>
<dbReference type="STRING" id="6239.R09H10.5.2"/>
<dbReference type="InParanoid" id="Q21884"/>
<dbReference type="CTD" id="177952"/>
<dbReference type="eggNOG" id="ENOG502SJZW">
    <property type="taxonomic scope" value="Eukaryota"/>
</dbReference>
<evidence type="ECO:0000259" key="3">
    <source>
        <dbReference type="PROSITE" id="PS50026"/>
    </source>
</evidence>
<proteinExistence type="evidence at protein level"/>
<dbReference type="PROSITE" id="PS00022">
    <property type="entry name" value="EGF_1"/>
    <property type="match status" value="3"/>
</dbReference>
<dbReference type="InterPro" id="IPR006582">
    <property type="entry name" value="MD_domain"/>
</dbReference>
<name>Q21884_CAEEL</name>
<dbReference type="OrthoDB" id="5779730at2759"/>
<dbReference type="UCSC" id="R09H10.5.1">
    <property type="organism name" value="c. elegans"/>
</dbReference>
<comment type="caution">
    <text evidence="1">Lacks conserved residue(s) required for the propagation of feature annotation.</text>
</comment>
<feature type="domain" description="EGF-like" evidence="3">
    <location>
        <begin position="630"/>
        <end position="669"/>
    </location>
</feature>
<dbReference type="Bgee" id="WBGene00011182">
    <property type="expression patterns" value="Expressed in material anatomical entity and 5 other cell types or tissues"/>
</dbReference>
<dbReference type="InterPro" id="IPR000742">
    <property type="entry name" value="EGF"/>
</dbReference>
<keyword evidence="2" id="KW-0732">Signal</keyword>
<dbReference type="RefSeq" id="NP_501964.2">
    <property type="nucleotide sequence ID" value="NM_069563.3"/>
</dbReference>
<dbReference type="GeneID" id="177952"/>
<feature type="domain" description="EGF-like" evidence="3">
    <location>
        <begin position="1584"/>
        <end position="1616"/>
    </location>
</feature>
<feature type="disulfide bond" evidence="1">
    <location>
        <begin position="659"/>
        <end position="668"/>
    </location>
</feature>
<evidence type="ECO:0000256" key="2">
    <source>
        <dbReference type="SAM" id="SignalP"/>
    </source>
</evidence>
<dbReference type="PhylomeDB" id="Q21884"/>
<keyword evidence="5" id="KW-1185">Reference proteome</keyword>
<dbReference type="PROSITE" id="PS50026">
    <property type="entry name" value="EGF_3"/>
    <property type="match status" value="2"/>
</dbReference>
<reference evidence="4 5" key="1">
    <citation type="journal article" date="1998" name="Science">
        <title>Genome sequence of the nematode C. elegans: a platform for investigating biology.</title>
        <authorList>
            <consortium name="The C. elegans sequencing consortium"/>
            <person name="Sulson J.E."/>
            <person name="Waterston R."/>
        </authorList>
    </citation>
    <scope>NUCLEOTIDE SEQUENCE [LARGE SCALE GENOMIC DNA]</scope>
    <source>
        <strain evidence="4 5">Bristol N2</strain>
    </source>
</reference>
<dbReference type="FunCoup" id="Q21884">
    <property type="interactions" value="470"/>
</dbReference>
<accession>Q21884</accession>
<dbReference type="InterPro" id="IPR053295">
    <property type="entry name" value="Innate_immunity_reg"/>
</dbReference>
<feature type="disulfide bond" evidence="1">
    <location>
        <begin position="1606"/>
        <end position="1615"/>
    </location>
</feature>
<keyword evidence="7" id="KW-1267">Proteomics identification</keyword>
<feature type="chain" id="PRO_5004199645" evidence="2">
    <location>
        <begin position="21"/>
        <end position="1621"/>
    </location>
</feature>
<evidence type="ECO:0000313" key="4">
    <source>
        <dbReference type="EMBL" id="CAB00874.2"/>
    </source>
</evidence>
<dbReference type="Proteomes" id="UP000001940">
    <property type="component" value="Chromosome IV"/>
</dbReference>
<evidence type="ECO:0000313" key="5">
    <source>
        <dbReference type="Proteomes" id="UP000001940"/>
    </source>
</evidence>
<dbReference type="SMART" id="SM00604">
    <property type="entry name" value="MD"/>
    <property type="match status" value="1"/>
</dbReference>
<dbReference type="PaxDb" id="6239-R09H10.5.2"/>
<dbReference type="EMBL" id="BX284604">
    <property type="protein sequence ID" value="CAB00874.2"/>
    <property type="molecule type" value="Genomic_DNA"/>
</dbReference>
<dbReference type="PANTHER" id="PTHR47324">
    <property type="entry name" value="PROTEIN IRG-7-RELATED"/>
    <property type="match status" value="1"/>
</dbReference>
<dbReference type="SMR" id="Q21884"/>
<dbReference type="PROSITE" id="PS01186">
    <property type="entry name" value="EGF_2"/>
    <property type="match status" value="2"/>
</dbReference>
<dbReference type="PANTHER" id="PTHR47324:SF3">
    <property type="entry name" value="EGF-LIKE DOMAIN-CONTAINING PROTEIN"/>
    <property type="match status" value="1"/>
</dbReference>
<dbReference type="HOGENOM" id="CLU_241578_0_0_1"/>
<protein>
    <submittedName>
        <fullName evidence="4">EGF-like domain-containing protein</fullName>
    </submittedName>
</protein>
<keyword evidence="1" id="KW-1015">Disulfide bond</keyword>
<organism evidence="4 5">
    <name type="scientific">Caenorhabditis elegans</name>
    <dbReference type="NCBI Taxonomy" id="6239"/>
    <lineage>
        <taxon>Eukaryota</taxon>
        <taxon>Metazoa</taxon>
        <taxon>Ecdysozoa</taxon>
        <taxon>Nematoda</taxon>
        <taxon>Chromadorea</taxon>
        <taxon>Rhabditida</taxon>
        <taxon>Rhabditina</taxon>
        <taxon>Rhabditomorpha</taxon>
        <taxon>Rhabditoidea</taxon>
        <taxon>Rhabditidae</taxon>
        <taxon>Peloderinae</taxon>
        <taxon>Caenorhabditis</taxon>
    </lineage>
</organism>
<dbReference type="OMA" id="THDPREY"/>
<evidence type="ECO:0000256" key="1">
    <source>
        <dbReference type="PROSITE-ProRule" id="PRU00076"/>
    </source>
</evidence>
<dbReference type="Gene3D" id="2.10.25.10">
    <property type="entry name" value="Laminin"/>
    <property type="match status" value="3"/>
</dbReference>